<feature type="domain" description="Serine aminopeptidase S33" evidence="2">
    <location>
        <begin position="228"/>
        <end position="406"/>
    </location>
</feature>
<dbReference type="Proteomes" id="UP000274046">
    <property type="component" value="Unassembled WGS sequence"/>
</dbReference>
<dbReference type="OrthoDB" id="9809549at2"/>
<feature type="chain" id="PRO_5018079046" evidence="1">
    <location>
        <begin position="21"/>
        <end position="439"/>
    </location>
</feature>
<feature type="domain" description="DUF3887" evidence="3">
    <location>
        <begin position="30"/>
        <end position="119"/>
    </location>
</feature>
<dbReference type="Pfam" id="PF13026">
    <property type="entry name" value="DUF3887"/>
    <property type="match status" value="1"/>
</dbReference>
<name>A0A3N0C0H9_9SPHI</name>
<dbReference type="SUPFAM" id="SSF53474">
    <property type="entry name" value="alpha/beta-Hydrolases"/>
    <property type="match status" value="1"/>
</dbReference>
<keyword evidence="1" id="KW-0732">Signal</keyword>
<dbReference type="AlphaFoldDB" id="A0A3N0C0H9"/>
<dbReference type="InterPro" id="IPR024981">
    <property type="entry name" value="DUF3887"/>
</dbReference>
<comment type="caution">
    <text evidence="4">The sequence shown here is derived from an EMBL/GenBank/DDBJ whole genome shotgun (WGS) entry which is preliminary data.</text>
</comment>
<gene>
    <name evidence="4" type="ORF">D7004_04350</name>
</gene>
<evidence type="ECO:0000259" key="3">
    <source>
        <dbReference type="Pfam" id="PF13026"/>
    </source>
</evidence>
<proteinExistence type="predicted"/>
<organism evidence="4 5">
    <name type="scientific">Pedobacter jejuensis</name>
    <dbReference type="NCBI Taxonomy" id="1268550"/>
    <lineage>
        <taxon>Bacteria</taxon>
        <taxon>Pseudomonadati</taxon>
        <taxon>Bacteroidota</taxon>
        <taxon>Sphingobacteriia</taxon>
        <taxon>Sphingobacteriales</taxon>
        <taxon>Sphingobacteriaceae</taxon>
        <taxon>Pedobacter</taxon>
    </lineage>
</organism>
<evidence type="ECO:0000256" key="1">
    <source>
        <dbReference type="SAM" id="SignalP"/>
    </source>
</evidence>
<evidence type="ECO:0000313" key="4">
    <source>
        <dbReference type="EMBL" id="RNL55548.1"/>
    </source>
</evidence>
<reference evidence="4 5" key="1">
    <citation type="submission" date="2018-10" db="EMBL/GenBank/DDBJ databases">
        <title>Genome sequencing of Pedobacter jejuensis TNB23.</title>
        <authorList>
            <person name="Cho Y.-J."/>
            <person name="Cho A."/>
            <person name="Kim O.-S."/>
        </authorList>
    </citation>
    <scope>NUCLEOTIDE SEQUENCE [LARGE SCALE GENOMIC DNA]</scope>
    <source>
        <strain evidence="4 5">TNB23</strain>
    </source>
</reference>
<evidence type="ECO:0000259" key="2">
    <source>
        <dbReference type="Pfam" id="PF12146"/>
    </source>
</evidence>
<dbReference type="InterPro" id="IPR053145">
    <property type="entry name" value="AB_hydrolase_Est10"/>
</dbReference>
<accession>A0A3N0C0H9</accession>
<protein>
    <submittedName>
        <fullName evidence="4">DUF3887 domain-containing protein</fullName>
    </submittedName>
</protein>
<evidence type="ECO:0000313" key="5">
    <source>
        <dbReference type="Proteomes" id="UP000274046"/>
    </source>
</evidence>
<feature type="signal peptide" evidence="1">
    <location>
        <begin position="1"/>
        <end position="20"/>
    </location>
</feature>
<dbReference type="InterPro" id="IPR022742">
    <property type="entry name" value="Hydrolase_4"/>
</dbReference>
<dbReference type="Pfam" id="PF12146">
    <property type="entry name" value="Hydrolase_4"/>
    <property type="match status" value="1"/>
</dbReference>
<dbReference type="InterPro" id="IPR029058">
    <property type="entry name" value="AB_hydrolase_fold"/>
</dbReference>
<dbReference type="Gene3D" id="3.40.50.1820">
    <property type="entry name" value="alpha/beta hydrolase"/>
    <property type="match status" value="1"/>
</dbReference>
<dbReference type="GO" id="GO:0052689">
    <property type="term" value="F:carboxylic ester hydrolase activity"/>
    <property type="evidence" value="ECO:0007669"/>
    <property type="project" value="TreeGrafter"/>
</dbReference>
<dbReference type="RefSeq" id="WP_123204653.1">
    <property type="nucleotide sequence ID" value="NZ_RBEE01000005.1"/>
</dbReference>
<dbReference type="EMBL" id="RBEE01000005">
    <property type="protein sequence ID" value="RNL55548.1"/>
    <property type="molecule type" value="Genomic_DNA"/>
</dbReference>
<dbReference type="PANTHER" id="PTHR43265:SF1">
    <property type="entry name" value="ESTERASE ESTD"/>
    <property type="match status" value="1"/>
</dbReference>
<dbReference type="PANTHER" id="PTHR43265">
    <property type="entry name" value="ESTERASE ESTD"/>
    <property type="match status" value="1"/>
</dbReference>
<keyword evidence="5" id="KW-1185">Reference proteome</keyword>
<dbReference type="Gene3D" id="3.10.450.590">
    <property type="match status" value="1"/>
</dbReference>
<sequence length="439" mass="48484">MKKVILVAFVLLFISKASFSQNVISLFNSANNFFQLLTEEKYTEAYSNFDETVKAKLSEEQLKKLWTDINQSLGKAKALDATQSKTQGEFFAVTVEGEFERGSQNFILGFNKTQKIVGFFLAPKPSVTKYLAPSYADTTLYSEKQAYITDGKHQLAAVITTPKNNKNFPMVVFVHGSGPGDMDETVGPNKPFKDLAAGLAAQGIGSIRYVKRTLIYPYEFGKAFTVKEEVLDDAQSALAMAKTIPGADLKNIYLFGHSLGGMLAPRIATAVPDLGGIILAAAPARKLTDMIEEQNKYLFEKTNDTAKNAKAQFDLAIKEIDKGRITQLGTIKPDSIILGLPASYWIDLNNYNQVAAAQKLTKPRIFVIQGGNDYQVSKQDFDLWKAGLANNKNAEFKFYPELNHLLSQQVEKGTGAQYQSFSSVSATLINDIVAWIKIK</sequence>